<evidence type="ECO:0000256" key="5">
    <source>
        <dbReference type="SAM" id="Phobius"/>
    </source>
</evidence>
<organism evidence="7 8">
    <name type="scientific">Leptosia nina</name>
    <dbReference type="NCBI Taxonomy" id="320188"/>
    <lineage>
        <taxon>Eukaryota</taxon>
        <taxon>Metazoa</taxon>
        <taxon>Ecdysozoa</taxon>
        <taxon>Arthropoda</taxon>
        <taxon>Hexapoda</taxon>
        <taxon>Insecta</taxon>
        <taxon>Pterygota</taxon>
        <taxon>Neoptera</taxon>
        <taxon>Endopterygota</taxon>
        <taxon>Lepidoptera</taxon>
        <taxon>Glossata</taxon>
        <taxon>Ditrysia</taxon>
        <taxon>Papilionoidea</taxon>
        <taxon>Pieridae</taxon>
        <taxon>Pierinae</taxon>
        <taxon>Leptosia</taxon>
    </lineage>
</organism>
<dbReference type="InterPro" id="IPR036259">
    <property type="entry name" value="MFS_trans_sf"/>
</dbReference>
<dbReference type="PANTHER" id="PTHR48021:SF68">
    <property type="entry name" value="MAJOR FACILITATOR SUPERFAMILY (MFS) PROFILE DOMAIN-CONTAINING PROTEIN"/>
    <property type="match status" value="1"/>
</dbReference>
<feature type="transmembrane region" description="Helical" evidence="5">
    <location>
        <begin position="444"/>
        <end position="462"/>
    </location>
</feature>
<reference evidence="7 8" key="1">
    <citation type="submission" date="2023-11" db="EMBL/GenBank/DDBJ databases">
        <authorList>
            <person name="Okamura Y."/>
        </authorList>
    </citation>
    <scope>NUCLEOTIDE SEQUENCE [LARGE SCALE GENOMIC DNA]</scope>
</reference>
<proteinExistence type="predicted"/>
<name>A0AAV1IYR1_9NEOP</name>
<evidence type="ECO:0000313" key="7">
    <source>
        <dbReference type="EMBL" id="CAK1541254.1"/>
    </source>
</evidence>
<keyword evidence="3 5" id="KW-1133">Transmembrane helix</keyword>
<dbReference type="Proteomes" id="UP001497472">
    <property type="component" value="Unassembled WGS sequence"/>
</dbReference>
<keyword evidence="4 5" id="KW-0472">Membrane</keyword>
<evidence type="ECO:0000256" key="4">
    <source>
        <dbReference type="ARBA" id="ARBA00023136"/>
    </source>
</evidence>
<dbReference type="InterPro" id="IPR050549">
    <property type="entry name" value="MFS_Trehalose_Transporter"/>
</dbReference>
<feature type="transmembrane region" description="Helical" evidence="5">
    <location>
        <begin position="74"/>
        <end position="93"/>
    </location>
</feature>
<evidence type="ECO:0000313" key="8">
    <source>
        <dbReference type="Proteomes" id="UP001497472"/>
    </source>
</evidence>
<dbReference type="PROSITE" id="PS50850">
    <property type="entry name" value="MFS"/>
    <property type="match status" value="1"/>
</dbReference>
<dbReference type="InterPro" id="IPR020846">
    <property type="entry name" value="MFS_dom"/>
</dbReference>
<dbReference type="GO" id="GO:0022857">
    <property type="term" value="F:transmembrane transporter activity"/>
    <property type="evidence" value="ECO:0007669"/>
    <property type="project" value="InterPro"/>
</dbReference>
<dbReference type="Pfam" id="PF00083">
    <property type="entry name" value="Sugar_tr"/>
    <property type="match status" value="1"/>
</dbReference>
<keyword evidence="2 5" id="KW-0812">Transmembrane</keyword>
<feature type="transmembrane region" description="Helical" evidence="5">
    <location>
        <begin position="412"/>
        <end position="438"/>
    </location>
</feature>
<dbReference type="GO" id="GO:0016020">
    <property type="term" value="C:membrane"/>
    <property type="evidence" value="ECO:0007669"/>
    <property type="project" value="UniProtKB-SubCell"/>
</dbReference>
<evidence type="ECO:0000259" key="6">
    <source>
        <dbReference type="PROSITE" id="PS50850"/>
    </source>
</evidence>
<evidence type="ECO:0000256" key="2">
    <source>
        <dbReference type="ARBA" id="ARBA00022692"/>
    </source>
</evidence>
<feature type="transmembrane region" description="Helical" evidence="5">
    <location>
        <begin position="375"/>
        <end position="400"/>
    </location>
</feature>
<feature type="transmembrane region" description="Helical" evidence="5">
    <location>
        <begin position="311"/>
        <end position="330"/>
    </location>
</feature>
<evidence type="ECO:0000256" key="3">
    <source>
        <dbReference type="ARBA" id="ARBA00022989"/>
    </source>
</evidence>
<evidence type="ECO:0000256" key="1">
    <source>
        <dbReference type="ARBA" id="ARBA00004141"/>
    </source>
</evidence>
<dbReference type="Gene3D" id="1.20.1250.20">
    <property type="entry name" value="MFS general substrate transporter like domains"/>
    <property type="match status" value="1"/>
</dbReference>
<feature type="transmembrane region" description="Helical" evidence="5">
    <location>
        <begin position="102"/>
        <end position="120"/>
    </location>
</feature>
<feature type="transmembrane region" description="Helical" evidence="5">
    <location>
        <begin position="342"/>
        <end position="363"/>
    </location>
</feature>
<keyword evidence="8" id="KW-1185">Reference proteome</keyword>
<feature type="domain" description="Major facilitator superfamily (MFS) profile" evidence="6">
    <location>
        <begin position="32"/>
        <end position="466"/>
    </location>
</feature>
<dbReference type="AlphaFoldDB" id="A0AAV1IYR1"/>
<comment type="caution">
    <text evidence="7">The sequence shown here is derived from an EMBL/GenBank/DDBJ whole genome shotgun (WGS) entry which is preliminary data.</text>
</comment>
<dbReference type="PANTHER" id="PTHR48021">
    <property type="match status" value="1"/>
</dbReference>
<gene>
    <name evidence="7" type="ORF">LNINA_LOCUS1253</name>
</gene>
<dbReference type="SUPFAM" id="SSF103473">
    <property type="entry name" value="MFS general substrate transporter"/>
    <property type="match status" value="1"/>
</dbReference>
<sequence>MDVLRKSYQQLDENEREKKTSDRIILGRQILISSSVWSSFFMFGLCMGTPTIYISQTRQEANSTEVLSNEMTSWISSAYNYSAIPNLFIVAILSRYIGRKKTFLFACLTSAVGFITLYLSTSVIQVIIGEIIQGTLIACDGMICVMVLTEYTSPRYRGFFLTFKSATFGWGMLVANTMGTFLHWKSITVLGLTCASYAFLTCLFWPESPYWLASKEKYDECTKSHRWLKGNQEESINELNSLLKTHKEYSLIKQEKSQNRTKKTLTALFSKTFYKPFGCTMLMLFLYYFSGKMACNVYALQLIKGVTKSDSTAYTGMLVIDAVTVFSMYFTSIVVRFYKRKMLFITTSLIGIMFLLSMSLYLYLCHLDLFEINNFIFLGLLTLYMVVISSGPITISPSIIAELCPLKYRGLFMLLMELVDNIIMGTVVKILPFLLSAIGAHGTFFFYGGSSLFLTLLIFYFIPETKDKTIIEIDALMS</sequence>
<protein>
    <recommendedName>
        <fullName evidence="6">Major facilitator superfamily (MFS) profile domain-containing protein</fullName>
    </recommendedName>
</protein>
<feature type="transmembrane region" description="Helical" evidence="5">
    <location>
        <begin position="160"/>
        <end position="181"/>
    </location>
</feature>
<comment type="subcellular location">
    <subcellularLocation>
        <location evidence="1">Membrane</location>
        <topology evidence="1">Multi-pass membrane protein</topology>
    </subcellularLocation>
</comment>
<feature type="transmembrane region" description="Helical" evidence="5">
    <location>
        <begin position="126"/>
        <end position="148"/>
    </location>
</feature>
<dbReference type="EMBL" id="CAVLEF010000002">
    <property type="protein sequence ID" value="CAK1541254.1"/>
    <property type="molecule type" value="Genomic_DNA"/>
</dbReference>
<accession>A0AAV1IYR1</accession>
<feature type="transmembrane region" description="Helical" evidence="5">
    <location>
        <begin position="187"/>
        <end position="205"/>
    </location>
</feature>
<dbReference type="InterPro" id="IPR005828">
    <property type="entry name" value="MFS_sugar_transport-like"/>
</dbReference>
<feature type="transmembrane region" description="Helical" evidence="5">
    <location>
        <begin position="30"/>
        <end position="54"/>
    </location>
</feature>